<name>A0A8E2JAR4_9PEZI</name>
<feature type="region of interest" description="Disordered" evidence="1">
    <location>
        <begin position="1"/>
        <end position="53"/>
    </location>
</feature>
<dbReference type="AlphaFoldDB" id="A0A8E2JAR4"/>
<dbReference type="EMBL" id="KV745287">
    <property type="protein sequence ID" value="OCK75680.1"/>
    <property type="molecule type" value="Genomic_DNA"/>
</dbReference>
<evidence type="ECO:0000313" key="3">
    <source>
        <dbReference type="Proteomes" id="UP000250266"/>
    </source>
</evidence>
<evidence type="ECO:0000256" key="1">
    <source>
        <dbReference type="SAM" id="MobiDB-lite"/>
    </source>
</evidence>
<reference evidence="2 3" key="1">
    <citation type="journal article" date="2016" name="Nat. Commun.">
        <title>Ectomycorrhizal ecology is imprinted in the genome of the dominant symbiotic fungus Cenococcum geophilum.</title>
        <authorList>
            <consortium name="DOE Joint Genome Institute"/>
            <person name="Peter M."/>
            <person name="Kohler A."/>
            <person name="Ohm R.A."/>
            <person name="Kuo A."/>
            <person name="Krutzmann J."/>
            <person name="Morin E."/>
            <person name="Arend M."/>
            <person name="Barry K.W."/>
            <person name="Binder M."/>
            <person name="Choi C."/>
            <person name="Clum A."/>
            <person name="Copeland A."/>
            <person name="Grisel N."/>
            <person name="Haridas S."/>
            <person name="Kipfer T."/>
            <person name="LaButti K."/>
            <person name="Lindquist E."/>
            <person name="Lipzen A."/>
            <person name="Maire R."/>
            <person name="Meier B."/>
            <person name="Mihaltcheva S."/>
            <person name="Molinier V."/>
            <person name="Murat C."/>
            <person name="Poggeler S."/>
            <person name="Quandt C.A."/>
            <person name="Sperisen C."/>
            <person name="Tritt A."/>
            <person name="Tisserant E."/>
            <person name="Crous P.W."/>
            <person name="Henrissat B."/>
            <person name="Nehls U."/>
            <person name="Egli S."/>
            <person name="Spatafora J.W."/>
            <person name="Grigoriev I.V."/>
            <person name="Martin F.M."/>
        </authorList>
    </citation>
    <scope>NUCLEOTIDE SEQUENCE [LARGE SCALE GENOMIC DNA]</scope>
    <source>
        <strain evidence="2 3">CBS 459.81</strain>
    </source>
</reference>
<organism evidence="2 3">
    <name type="scientific">Lepidopterella palustris CBS 459.81</name>
    <dbReference type="NCBI Taxonomy" id="1314670"/>
    <lineage>
        <taxon>Eukaryota</taxon>
        <taxon>Fungi</taxon>
        <taxon>Dikarya</taxon>
        <taxon>Ascomycota</taxon>
        <taxon>Pezizomycotina</taxon>
        <taxon>Dothideomycetes</taxon>
        <taxon>Pleosporomycetidae</taxon>
        <taxon>Mytilinidiales</taxon>
        <taxon>Argynnaceae</taxon>
        <taxon>Lepidopterella</taxon>
    </lineage>
</organism>
<proteinExistence type="predicted"/>
<protein>
    <submittedName>
        <fullName evidence="2">Uncharacterized protein</fullName>
    </submittedName>
</protein>
<evidence type="ECO:0000313" key="2">
    <source>
        <dbReference type="EMBL" id="OCK75680.1"/>
    </source>
</evidence>
<feature type="compositionally biased region" description="Polar residues" evidence="1">
    <location>
        <begin position="43"/>
        <end position="53"/>
    </location>
</feature>
<gene>
    <name evidence="2" type="ORF">K432DRAFT_386022</name>
</gene>
<sequence>MLKLPTAQPPPRTARVLISQPSQTPSPSFRRGHRAPYPEIAGGSSTPSSHSAV</sequence>
<dbReference type="Proteomes" id="UP000250266">
    <property type="component" value="Unassembled WGS sequence"/>
</dbReference>
<keyword evidence="3" id="KW-1185">Reference proteome</keyword>
<accession>A0A8E2JAR4</accession>